<organism evidence="3 4">
    <name type="scientific">Actinomadura darangshiensis</name>
    <dbReference type="NCBI Taxonomy" id="705336"/>
    <lineage>
        <taxon>Bacteria</taxon>
        <taxon>Bacillati</taxon>
        <taxon>Actinomycetota</taxon>
        <taxon>Actinomycetes</taxon>
        <taxon>Streptosporangiales</taxon>
        <taxon>Thermomonosporaceae</taxon>
        <taxon>Actinomadura</taxon>
    </lineage>
</organism>
<feature type="non-terminal residue" evidence="3">
    <location>
        <position position="1"/>
    </location>
</feature>
<dbReference type="InterPro" id="IPR036291">
    <property type="entry name" value="NAD(P)-bd_dom_sf"/>
</dbReference>
<dbReference type="InterPro" id="IPR013149">
    <property type="entry name" value="ADH-like_C"/>
</dbReference>
<keyword evidence="4" id="KW-1185">Reference proteome</keyword>
<dbReference type="CDD" id="cd05288">
    <property type="entry name" value="PGDH"/>
    <property type="match status" value="1"/>
</dbReference>
<feature type="domain" description="Alcohol dehydrogenase-like C-terminal" evidence="2">
    <location>
        <begin position="46"/>
        <end position="171"/>
    </location>
</feature>
<proteinExistence type="predicted"/>
<dbReference type="Proteomes" id="UP000295578">
    <property type="component" value="Unassembled WGS sequence"/>
</dbReference>
<evidence type="ECO:0000259" key="2">
    <source>
        <dbReference type="Pfam" id="PF00107"/>
    </source>
</evidence>
<evidence type="ECO:0000256" key="1">
    <source>
        <dbReference type="ARBA" id="ARBA00023002"/>
    </source>
</evidence>
<dbReference type="Gene3D" id="3.40.50.720">
    <property type="entry name" value="NAD(P)-binding Rossmann-like Domain"/>
    <property type="match status" value="1"/>
</dbReference>
<dbReference type="AlphaFoldDB" id="A0A4V2YWZ3"/>
<dbReference type="FunFam" id="3.40.50.720:FF:000121">
    <property type="entry name" value="Prostaglandin reductase 2"/>
    <property type="match status" value="1"/>
</dbReference>
<sequence length="228" mass="23718">LLGWRPIPAFLGVLGHTGISAYVGLELFGKPQPGETVVVSAAGGATGGVAGQIAKARGARVVGIAGGAAKARHVVDVLGFDACVDYKAADWRDGLAAATPGGVDVVFENVGGQIMDESVARTNPGARVVVCGLISIYDGTRAERAGDQHTIFNLLTRRATLHTFLLPDHRDRSREAVGYLAGLLARGELHHDETIIEGLENALAALDRLFTGGSTGKVLIKIADPQTH</sequence>
<dbReference type="InterPro" id="IPR045010">
    <property type="entry name" value="MDR_fam"/>
</dbReference>
<comment type="caution">
    <text evidence="3">The sequence shown here is derived from an EMBL/GenBank/DDBJ whole genome shotgun (WGS) entry which is preliminary data.</text>
</comment>
<keyword evidence="1" id="KW-0560">Oxidoreductase</keyword>
<dbReference type="PANTHER" id="PTHR43205:SF7">
    <property type="entry name" value="PROSTAGLANDIN REDUCTASE 1"/>
    <property type="match status" value="1"/>
</dbReference>
<dbReference type="OrthoDB" id="9805663at2"/>
<dbReference type="PANTHER" id="PTHR43205">
    <property type="entry name" value="PROSTAGLANDIN REDUCTASE"/>
    <property type="match status" value="1"/>
</dbReference>
<dbReference type="EMBL" id="SMKY01000024">
    <property type="protein sequence ID" value="TDD87327.1"/>
    <property type="molecule type" value="Genomic_DNA"/>
</dbReference>
<protein>
    <submittedName>
        <fullName evidence="3">NADP-dependent oxidoreductase</fullName>
    </submittedName>
</protein>
<gene>
    <name evidence="3" type="ORF">E1293_07925</name>
</gene>
<dbReference type="GO" id="GO:0016628">
    <property type="term" value="F:oxidoreductase activity, acting on the CH-CH group of donors, NAD or NADP as acceptor"/>
    <property type="evidence" value="ECO:0007669"/>
    <property type="project" value="InterPro"/>
</dbReference>
<name>A0A4V2YWZ3_9ACTN</name>
<reference evidence="3 4" key="1">
    <citation type="submission" date="2019-03" db="EMBL/GenBank/DDBJ databases">
        <title>Draft genome sequences of novel Actinobacteria.</title>
        <authorList>
            <person name="Sahin N."/>
            <person name="Ay H."/>
            <person name="Saygin H."/>
        </authorList>
    </citation>
    <scope>NUCLEOTIDE SEQUENCE [LARGE SCALE GENOMIC DNA]</scope>
    <source>
        <strain evidence="3 4">DSM 45941</strain>
    </source>
</reference>
<accession>A0A4V2YWZ3</accession>
<dbReference type="RefSeq" id="WP_132195416.1">
    <property type="nucleotide sequence ID" value="NZ_SMKY01000024.1"/>
</dbReference>
<evidence type="ECO:0000313" key="3">
    <source>
        <dbReference type="EMBL" id="TDD87327.1"/>
    </source>
</evidence>
<dbReference type="Pfam" id="PF00107">
    <property type="entry name" value="ADH_zinc_N"/>
    <property type="match status" value="1"/>
</dbReference>
<evidence type="ECO:0000313" key="4">
    <source>
        <dbReference type="Proteomes" id="UP000295578"/>
    </source>
</evidence>
<dbReference type="SUPFAM" id="SSF51735">
    <property type="entry name" value="NAD(P)-binding Rossmann-fold domains"/>
    <property type="match status" value="1"/>
</dbReference>